<dbReference type="GO" id="GO:0016042">
    <property type="term" value="P:lipid catabolic process"/>
    <property type="evidence" value="ECO:0007669"/>
    <property type="project" value="UniProtKB-KW"/>
</dbReference>
<feature type="domain" description="Partial AB-hydrolase lipase" evidence="5">
    <location>
        <begin position="23"/>
        <end position="82"/>
    </location>
</feature>
<evidence type="ECO:0000256" key="4">
    <source>
        <dbReference type="SAM" id="SignalP"/>
    </source>
</evidence>
<comment type="similarity">
    <text evidence="1 2">Belongs to the AB hydrolase superfamily. Lipase family.</text>
</comment>
<evidence type="ECO:0000313" key="6">
    <source>
        <dbReference type="EMBL" id="KPU79620.1"/>
    </source>
</evidence>
<evidence type="ECO:0000259" key="5">
    <source>
        <dbReference type="Pfam" id="PF04083"/>
    </source>
</evidence>
<protein>
    <recommendedName>
        <fullName evidence="2">Lipase</fullName>
    </recommendedName>
</protein>
<dbReference type="InParanoid" id="A0A0N8P1D5"/>
<dbReference type="Gene3D" id="3.40.50.1820">
    <property type="entry name" value="alpha/beta hydrolase"/>
    <property type="match status" value="1"/>
</dbReference>
<name>A0A0N8P1D5_DROAN</name>
<feature type="active site" description="Nucleophile" evidence="3">
    <location>
        <position position="158"/>
    </location>
</feature>
<evidence type="ECO:0000313" key="7">
    <source>
        <dbReference type="Proteomes" id="UP000007801"/>
    </source>
</evidence>
<dbReference type="AlphaFoldDB" id="A0A0N8P1D5"/>
<dbReference type="STRING" id="7217.A0A0N8P1D5"/>
<dbReference type="GeneID" id="26515159"/>
<evidence type="ECO:0000256" key="2">
    <source>
        <dbReference type="PIRNR" id="PIRNR000862"/>
    </source>
</evidence>
<dbReference type="OrthoDB" id="9974421at2759"/>
<dbReference type="SUPFAM" id="SSF53474">
    <property type="entry name" value="alpha/beta-Hydrolases"/>
    <property type="match status" value="1"/>
</dbReference>
<dbReference type="KEGG" id="dan:26515159"/>
<keyword evidence="4" id="KW-0732">Signal</keyword>
<proteinExistence type="inferred from homology"/>
<dbReference type="GO" id="GO:0016788">
    <property type="term" value="F:hydrolase activity, acting on ester bonds"/>
    <property type="evidence" value="ECO:0007669"/>
    <property type="project" value="InterPro"/>
</dbReference>
<dbReference type="PIRSF" id="PIRSF000862">
    <property type="entry name" value="Steryl_ester_lip"/>
    <property type="match status" value="1"/>
</dbReference>
<dbReference type="InterPro" id="IPR029058">
    <property type="entry name" value="AB_hydrolase_fold"/>
</dbReference>
<dbReference type="EMBL" id="CH902617">
    <property type="protein sequence ID" value="KPU79620.1"/>
    <property type="molecule type" value="Genomic_DNA"/>
</dbReference>
<dbReference type="InterPro" id="IPR025483">
    <property type="entry name" value="Lipase_euk"/>
</dbReference>
<dbReference type="PANTHER" id="PTHR11005">
    <property type="entry name" value="LYSOSOMAL ACID LIPASE-RELATED"/>
    <property type="match status" value="1"/>
</dbReference>
<dbReference type="SMR" id="A0A0N8P1D5"/>
<sequence>MLAVLVFLLALEGLHFATSDTLETINLHNYPGEKYYVETPDGYILTLFRIPYSPSLRNEHLPKKVVFLQHGLIGSSDSWLLTGPQYALPYVLSNSGYDVWLGNSRGNLYGRKHTKFSPKNEEFWKFTFHEMGLYDLPAQIDYVLKITRQEELYFVAHSVGGTEFLVMLSEHPQYNKFFRSVHLLAPLHFCKHIKSKLWSMVAKASPLMRDEQYSASSLTSSAMNMLCKLALSSLCQNIMLDLIGGNSSYISDDIRPRIASVESMGVSTRLMKHFAQLYESDHFAKYSYGNEENIKRYGHDTPPDYILRNVKPAGLFYVYHSETDDLVSNTDMNHLTNAVLNILLRRVPVANWNHLDFVFAREAEKLIYRQIVTNMALSPSIPLPKNTTIS</sequence>
<reference evidence="6 7" key="1">
    <citation type="journal article" date="2007" name="Nature">
        <title>Evolution of genes and genomes on the Drosophila phylogeny.</title>
        <authorList>
            <consortium name="Drosophila 12 Genomes Consortium"/>
            <person name="Clark A.G."/>
            <person name="Eisen M.B."/>
            <person name="Smith D.R."/>
            <person name="Bergman C.M."/>
            <person name="Oliver B."/>
            <person name="Markow T.A."/>
            <person name="Kaufman T.C."/>
            <person name="Kellis M."/>
            <person name="Gelbart W."/>
            <person name="Iyer V.N."/>
            <person name="Pollard D.A."/>
            <person name="Sackton T.B."/>
            <person name="Larracuente A.M."/>
            <person name="Singh N.D."/>
            <person name="Abad J.P."/>
            <person name="Abt D.N."/>
            <person name="Adryan B."/>
            <person name="Aguade M."/>
            <person name="Akashi H."/>
            <person name="Anderson W.W."/>
            <person name="Aquadro C.F."/>
            <person name="Ardell D.H."/>
            <person name="Arguello R."/>
            <person name="Artieri C.G."/>
            <person name="Barbash D.A."/>
            <person name="Barker D."/>
            <person name="Barsanti P."/>
            <person name="Batterham P."/>
            <person name="Batzoglou S."/>
            <person name="Begun D."/>
            <person name="Bhutkar A."/>
            <person name="Blanco E."/>
            <person name="Bosak S.A."/>
            <person name="Bradley R.K."/>
            <person name="Brand A.D."/>
            <person name="Brent M.R."/>
            <person name="Brooks A.N."/>
            <person name="Brown R.H."/>
            <person name="Butlin R.K."/>
            <person name="Caggese C."/>
            <person name="Calvi B.R."/>
            <person name="Bernardo de Carvalho A."/>
            <person name="Caspi A."/>
            <person name="Castrezana S."/>
            <person name="Celniker S.E."/>
            <person name="Chang J.L."/>
            <person name="Chapple C."/>
            <person name="Chatterji S."/>
            <person name="Chinwalla A."/>
            <person name="Civetta A."/>
            <person name="Clifton S.W."/>
            <person name="Comeron J.M."/>
            <person name="Costello J.C."/>
            <person name="Coyne J.A."/>
            <person name="Daub J."/>
            <person name="David R.G."/>
            <person name="Delcher A.L."/>
            <person name="Delehaunty K."/>
            <person name="Do C.B."/>
            <person name="Ebling H."/>
            <person name="Edwards K."/>
            <person name="Eickbush T."/>
            <person name="Evans J.D."/>
            <person name="Filipski A."/>
            <person name="Findeiss S."/>
            <person name="Freyhult E."/>
            <person name="Fulton L."/>
            <person name="Fulton R."/>
            <person name="Garcia A.C."/>
            <person name="Gardiner A."/>
            <person name="Garfield D.A."/>
            <person name="Garvin B.E."/>
            <person name="Gibson G."/>
            <person name="Gilbert D."/>
            <person name="Gnerre S."/>
            <person name="Godfrey J."/>
            <person name="Good R."/>
            <person name="Gotea V."/>
            <person name="Gravely B."/>
            <person name="Greenberg A.J."/>
            <person name="Griffiths-Jones S."/>
            <person name="Gross S."/>
            <person name="Guigo R."/>
            <person name="Gustafson E.A."/>
            <person name="Haerty W."/>
            <person name="Hahn M.W."/>
            <person name="Halligan D.L."/>
            <person name="Halpern A.L."/>
            <person name="Halter G.M."/>
            <person name="Han M.V."/>
            <person name="Heger A."/>
            <person name="Hillier L."/>
            <person name="Hinrichs A.S."/>
            <person name="Holmes I."/>
            <person name="Hoskins R.A."/>
            <person name="Hubisz M.J."/>
            <person name="Hultmark D."/>
            <person name="Huntley M.A."/>
            <person name="Jaffe D.B."/>
            <person name="Jagadeeshan S."/>
            <person name="Jeck W.R."/>
            <person name="Johnson J."/>
            <person name="Jones C.D."/>
            <person name="Jordan W.C."/>
            <person name="Karpen G.H."/>
            <person name="Kataoka E."/>
            <person name="Keightley P.D."/>
            <person name="Kheradpour P."/>
            <person name="Kirkness E.F."/>
            <person name="Koerich L.B."/>
            <person name="Kristiansen K."/>
            <person name="Kudrna D."/>
            <person name="Kulathinal R.J."/>
            <person name="Kumar S."/>
            <person name="Kwok R."/>
            <person name="Lander E."/>
            <person name="Langley C.H."/>
            <person name="Lapoint R."/>
            <person name="Lazzaro B.P."/>
            <person name="Lee S.J."/>
            <person name="Levesque L."/>
            <person name="Li R."/>
            <person name="Lin C.F."/>
            <person name="Lin M.F."/>
            <person name="Lindblad-Toh K."/>
            <person name="Llopart A."/>
            <person name="Long M."/>
            <person name="Low L."/>
            <person name="Lozovsky E."/>
            <person name="Lu J."/>
            <person name="Luo M."/>
            <person name="Machado C.A."/>
            <person name="Makalowski W."/>
            <person name="Marzo M."/>
            <person name="Matsuda M."/>
            <person name="Matzkin L."/>
            <person name="McAllister B."/>
            <person name="McBride C.S."/>
            <person name="McKernan B."/>
            <person name="McKernan K."/>
            <person name="Mendez-Lago M."/>
            <person name="Minx P."/>
            <person name="Mollenhauer M.U."/>
            <person name="Montooth K."/>
            <person name="Mount S.M."/>
            <person name="Mu X."/>
            <person name="Myers E."/>
            <person name="Negre B."/>
            <person name="Newfeld S."/>
            <person name="Nielsen R."/>
            <person name="Noor M.A."/>
            <person name="O'Grady P."/>
            <person name="Pachter L."/>
            <person name="Papaceit M."/>
            <person name="Parisi M.J."/>
            <person name="Parisi M."/>
            <person name="Parts L."/>
            <person name="Pedersen J.S."/>
            <person name="Pesole G."/>
            <person name="Phillippy A.M."/>
            <person name="Ponting C.P."/>
            <person name="Pop M."/>
            <person name="Porcelli D."/>
            <person name="Powell J.R."/>
            <person name="Prohaska S."/>
            <person name="Pruitt K."/>
            <person name="Puig M."/>
            <person name="Quesneville H."/>
            <person name="Ram K.R."/>
            <person name="Rand D."/>
            <person name="Rasmussen M.D."/>
            <person name="Reed L.K."/>
            <person name="Reenan R."/>
            <person name="Reily A."/>
            <person name="Remington K.A."/>
            <person name="Rieger T.T."/>
            <person name="Ritchie M.G."/>
            <person name="Robin C."/>
            <person name="Rogers Y.H."/>
            <person name="Rohde C."/>
            <person name="Rozas J."/>
            <person name="Rubenfield M.J."/>
            <person name="Ruiz A."/>
            <person name="Russo S."/>
            <person name="Salzberg S.L."/>
            <person name="Sanchez-Gracia A."/>
            <person name="Saranga D.J."/>
            <person name="Sato H."/>
            <person name="Schaeffer S.W."/>
            <person name="Schatz M.C."/>
            <person name="Schlenke T."/>
            <person name="Schwartz R."/>
            <person name="Segarra C."/>
            <person name="Singh R.S."/>
            <person name="Sirot L."/>
            <person name="Sirota M."/>
            <person name="Sisneros N.B."/>
            <person name="Smith C.D."/>
            <person name="Smith T.F."/>
            <person name="Spieth J."/>
            <person name="Stage D.E."/>
            <person name="Stark A."/>
            <person name="Stephan W."/>
            <person name="Strausberg R.L."/>
            <person name="Strempel S."/>
            <person name="Sturgill D."/>
            <person name="Sutton G."/>
            <person name="Sutton G.G."/>
            <person name="Tao W."/>
            <person name="Teichmann S."/>
            <person name="Tobari Y.N."/>
            <person name="Tomimura Y."/>
            <person name="Tsolas J.M."/>
            <person name="Valente V.L."/>
            <person name="Venter E."/>
            <person name="Venter J.C."/>
            <person name="Vicario S."/>
            <person name="Vieira F.G."/>
            <person name="Vilella A.J."/>
            <person name="Villasante A."/>
            <person name="Walenz B."/>
            <person name="Wang J."/>
            <person name="Wasserman M."/>
            <person name="Watts T."/>
            <person name="Wilson D."/>
            <person name="Wilson R.K."/>
            <person name="Wing R.A."/>
            <person name="Wolfner M.F."/>
            <person name="Wong A."/>
            <person name="Wong G.K."/>
            <person name="Wu C.I."/>
            <person name="Wu G."/>
            <person name="Yamamoto D."/>
            <person name="Yang H.P."/>
            <person name="Yang S.P."/>
            <person name="Yorke J.A."/>
            <person name="Yoshida K."/>
            <person name="Zdobnov E."/>
            <person name="Zhang P."/>
            <person name="Zhang Y."/>
            <person name="Zimin A.V."/>
            <person name="Baldwin J."/>
            <person name="Abdouelleil A."/>
            <person name="Abdulkadir J."/>
            <person name="Abebe A."/>
            <person name="Abera B."/>
            <person name="Abreu J."/>
            <person name="Acer S.C."/>
            <person name="Aftuck L."/>
            <person name="Alexander A."/>
            <person name="An P."/>
            <person name="Anderson E."/>
            <person name="Anderson S."/>
            <person name="Arachi H."/>
            <person name="Azer M."/>
            <person name="Bachantsang P."/>
            <person name="Barry A."/>
            <person name="Bayul T."/>
            <person name="Berlin A."/>
            <person name="Bessette D."/>
            <person name="Bloom T."/>
            <person name="Blye J."/>
            <person name="Boguslavskiy L."/>
            <person name="Bonnet C."/>
            <person name="Boukhgalter B."/>
            <person name="Bourzgui I."/>
            <person name="Brown A."/>
            <person name="Cahill P."/>
            <person name="Channer S."/>
            <person name="Cheshatsang Y."/>
            <person name="Chuda L."/>
            <person name="Citroen M."/>
            <person name="Collymore A."/>
            <person name="Cooke P."/>
            <person name="Costello M."/>
            <person name="D'Aco K."/>
            <person name="Daza R."/>
            <person name="De Haan G."/>
            <person name="DeGray S."/>
            <person name="DeMaso C."/>
            <person name="Dhargay N."/>
            <person name="Dooley K."/>
            <person name="Dooley E."/>
            <person name="Doricent M."/>
            <person name="Dorje P."/>
            <person name="Dorjee K."/>
            <person name="Dupes A."/>
            <person name="Elong R."/>
            <person name="Falk J."/>
            <person name="Farina A."/>
            <person name="Faro S."/>
            <person name="Ferguson D."/>
            <person name="Fisher S."/>
            <person name="Foley C.D."/>
            <person name="Franke A."/>
            <person name="Friedrich D."/>
            <person name="Gadbois L."/>
            <person name="Gearin G."/>
            <person name="Gearin C.R."/>
            <person name="Giannoukos G."/>
            <person name="Goode T."/>
            <person name="Graham J."/>
            <person name="Grandbois E."/>
            <person name="Grewal S."/>
            <person name="Gyaltsen K."/>
            <person name="Hafez N."/>
            <person name="Hagos B."/>
            <person name="Hall J."/>
            <person name="Henson C."/>
            <person name="Hollinger A."/>
            <person name="Honan T."/>
            <person name="Huard M.D."/>
            <person name="Hughes L."/>
            <person name="Hurhula B."/>
            <person name="Husby M.E."/>
            <person name="Kamat A."/>
            <person name="Kanga B."/>
            <person name="Kashin S."/>
            <person name="Khazanovich D."/>
            <person name="Kisner P."/>
            <person name="Lance K."/>
            <person name="Lara M."/>
            <person name="Lee W."/>
            <person name="Lennon N."/>
            <person name="Letendre F."/>
            <person name="LeVine R."/>
            <person name="Lipovsky A."/>
            <person name="Liu X."/>
            <person name="Liu J."/>
            <person name="Liu S."/>
            <person name="Lokyitsang T."/>
            <person name="Lokyitsang Y."/>
            <person name="Lubonja R."/>
            <person name="Lui A."/>
            <person name="MacDonald P."/>
            <person name="Magnisalis V."/>
            <person name="Maru K."/>
            <person name="Matthews C."/>
            <person name="McCusker W."/>
            <person name="McDonough S."/>
            <person name="Mehta T."/>
            <person name="Meldrim J."/>
            <person name="Meneus L."/>
            <person name="Mihai O."/>
            <person name="Mihalev A."/>
            <person name="Mihova T."/>
            <person name="Mittelman R."/>
            <person name="Mlenga V."/>
            <person name="Montmayeur A."/>
            <person name="Mulrain L."/>
            <person name="Navidi A."/>
            <person name="Naylor J."/>
            <person name="Negash T."/>
            <person name="Nguyen T."/>
            <person name="Nguyen N."/>
            <person name="Nicol R."/>
            <person name="Norbu C."/>
            <person name="Norbu N."/>
            <person name="Novod N."/>
            <person name="O'Neill B."/>
            <person name="Osman S."/>
            <person name="Markiewicz E."/>
            <person name="Oyono O.L."/>
            <person name="Patti C."/>
            <person name="Phunkhang P."/>
            <person name="Pierre F."/>
            <person name="Priest M."/>
            <person name="Raghuraman S."/>
            <person name="Rege F."/>
            <person name="Reyes R."/>
            <person name="Rise C."/>
            <person name="Rogov P."/>
            <person name="Ross K."/>
            <person name="Ryan E."/>
            <person name="Settipalli S."/>
            <person name="Shea T."/>
            <person name="Sherpa N."/>
            <person name="Shi L."/>
            <person name="Shih D."/>
            <person name="Sparrow T."/>
            <person name="Spaulding J."/>
            <person name="Stalker J."/>
            <person name="Stange-Thomann N."/>
            <person name="Stavropoulos S."/>
            <person name="Stone C."/>
            <person name="Strader C."/>
            <person name="Tesfaye S."/>
            <person name="Thomson T."/>
            <person name="Thoulutsang Y."/>
            <person name="Thoulutsang D."/>
            <person name="Topham K."/>
            <person name="Topping I."/>
            <person name="Tsamla T."/>
            <person name="Vassiliev H."/>
            <person name="Vo A."/>
            <person name="Wangchuk T."/>
            <person name="Wangdi T."/>
            <person name="Weiand M."/>
            <person name="Wilkinson J."/>
            <person name="Wilson A."/>
            <person name="Yadav S."/>
            <person name="Young G."/>
            <person name="Yu Q."/>
            <person name="Zembek L."/>
            <person name="Zhong D."/>
            <person name="Zimmer A."/>
            <person name="Zwirko Z."/>
            <person name="Jaffe D.B."/>
            <person name="Alvarez P."/>
            <person name="Brockman W."/>
            <person name="Butler J."/>
            <person name="Chin C."/>
            <person name="Gnerre S."/>
            <person name="Grabherr M."/>
            <person name="Kleber M."/>
            <person name="Mauceli E."/>
            <person name="MacCallum I."/>
        </authorList>
    </citation>
    <scope>NUCLEOTIDE SEQUENCE [LARGE SCALE GENOMIC DNA]</scope>
    <source>
        <strain evidence="7">Tucson 14024-0371.13</strain>
    </source>
</reference>
<dbReference type="Pfam" id="PF04083">
    <property type="entry name" value="Abhydro_lipase"/>
    <property type="match status" value="1"/>
</dbReference>
<keyword evidence="2" id="KW-0443">Lipid metabolism</keyword>
<dbReference type="InterPro" id="IPR006693">
    <property type="entry name" value="AB_hydrolase_lipase"/>
</dbReference>
<gene>
    <name evidence="6" type="primary">Dana\GF27750</name>
    <name evidence="6" type="ORF">GF27750</name>
</gene>
<feature type="active site" description="Charge relay system" evidence="3">
    <location>
        <position position="354"/>
    </location>
</feature>
<keyword evidence="2" id="KW-0378">Hydrolase</keyword>
<accession>A0A0N8P1D5</accession>
<organism evidence="6 7">
    <name type="scientific">Drosophila ananassae</name>
    <name type="common">Fruit fly</name>
    <dbReference type="NCBI Taxonomy" id="7217"/>
    <lineage>
        <taxon>Eukaryota</taxon>
        <taxon>Metazoa</taxon>
        <taxon>Ecdysozoa</taxon>
        <taxon>Arthropoda</taxon>
        <taxon>Hexapoda</taxon>
        <taxon>Insecta</taxon>
        <taxon>Pterygota</taxon>
        <taxon>Neoptera</taxon>
        <taxon>Endopterygota</taxon>
        <taxon>Diptera</taxon>
        <taxon>Brachycera</taxon>
        <taxon>Muscomorpha</taxon>
        <taxon>Ephydroidea</taxon>
        <taxon>Drosophilidae</taxon>
        <taxon>Drosophila</taxon>
        <taxon>Sophophora</taxon>
    </lineage>
</organism>
<feature type="chain" id="PRO_5006029032" description="Lipase" evidence="4">
    <location>
        <begin position="20"/>
        <end position="390"/>
    </location>
</feature>
<evidence type="ECO:0000256" key="3">
    <source>
        <dbReference type="PIRSR" id="PIRSR000862-1"/>
    </source>
</evidence>
<keyword evidence="2" id="KW-0442">Lipid degradation</keyword>
<keyword evidence="7" id="KW-1185">Reference proteome</keyword>
<dbReference type="Proteomes" id="UP000007801">
    <property type="component" value="Unassembled WGS sequence"/>
</dbReference>
<evidence type="ECO:0000256" key="1">
    <source>
        <dbReference type="ARBA" id="ARBA00010701"/>
    </source>
</evidence>
<feature type="signal peptide" evidence="4">
    <location>
        <begin position="1"/>
        <end position="19"/>
    </location>
</feature>
<dbReference type="FunFam" id="3.40.50.1820:FF:000179">
    <property type="entry name" value="Lipase"/>
    <property type="match status" value="1"/>
</dbReference>
<feature type="active site" description="Charge relay system" evidence="3">
    <location>
        <position position="324"/>
    </location>
</feature>